<proteinExistence type="predicted"/>
<name>A0ABS6RU76_9BACT</name>
<accession>A0ABS6RU76</accession>
<evidence type="ECO:0000313" key="1">
    <source>
        <dbReference type="EMBL" id="MBV6340169.1"/>
    </source>
</evidence>
<evidence type="ECO:0000313" key="2">
    <source>
        <dbReference type="Proteomes" id="UP001196980"/>
    </source>
</evidence>
<organism evidence="1 2">
    <name type="scientific">Candidatus Magnetobacterium casense</name>
    <dbReference type="NCBI Taxonomy" id="1455061"/>
    <lineage>
        <taxon>Bacteria</taxon>
        <taxon>Pseudomonadati</taxon>
        <taxon>Nitrospirota</taxon>
        <taxon>Thermodesulfovibrionia</taxon>
        <taxon>Thermodesulfovibrionales</taxon>
        <taxon>Candidatus Magnetobacteriaceae</taxon>
        <taxon>Candidatus Magnetobacterium</taxon>
    </lineage>
</organism>
<sequence length="631" mass="70822">MPLHSNSGNKTTAMQWMTYCRVIKVDYTNDTCDVVELDDDLNDTCIVHLNVPIYYHCWPDMTLRANGALEGSSSAFEVNDKVVIQSRYDLSSNFVPWAVLSFYDKKKPCGDKLFFVFVDDRLMTGPFDSDSTHLKQIVKNVALKIDGTIMKLSEQSVIVTIDMNGGLLVVQSSEDKNENLATIPTKFTMATSLSYEPGYGESQWNSVHEMFNHNVLNGSYRAWNPLEGMGYCLTARRGYKLDADGIVTTCYYTVKTELMTPLNCYCYVGLLPTNRTKVKQTIQYKDTPFDTTFKDGILIGEDFESPPAMILKDGYLYWYFHVIALFDEGTAIYRKVRQNMVMSAFGVRWLTVNGYWKTTYYGIDGNTLQPCYMWGERGGTFQHGGMIGHVIWTEELHIGSEVLTLTRNEKKASCEGWFYPLYVFPTLSEGGDCSGGLVEITGIDKICNGSVSGTGGVPLSYTVSCEGIVIDDNSYGSVDGSTNFQVYIFDSFQGEEWYFIIYSYDEAALSYTWMHDHYVNTYSFTRHYKMRYKHPIGNGDVNIGGWSNTVAGGTPNGTIILYPSCQINRGIISYTYVIANAATGVFQERVVGIYNVTNKTFPIGGSSYTSESIFGVDSETWKMQAAIGISK</sequence>
<protein>
    <submittedName>
        <fullName evidence="1">Uncharacterized protein</fullName>
    </submittedName>
</protein>
<comment type="caution">
    <text evidence="1">The sequence shown here is derived from an EMBL/GenBank/DDBJ whole genome shotgun (WGS) entry which is preliminary data.</text>
</comment>
<keyword evidence="2" id="KW-1185">Reference proteome</keyword>
<gene>
    <name evidence="1" type="ORF">HWQ67_01095</name>
</gene>
<dbReference type="EMBL" id="JABXWD010000010">
    <property type="protein sequence ID" value="MBV6340169.1"/>
    <property type="molecule type" value="Genomic_DNA"/>
</dbReference>
<dbReference type="Proteomes" id="UP001196980">
    <property type="component" value="Unassembled WGS sequence"/>
</dbReference>
<reference evidence="1 2" key="1">
    <citation type="journal article" date="2020" name="J Geophys Res Biogeosci">
        <title>Magnetotaxis as an Adaptation to Enable Bacterial Shuttling of Microbial Sulfur and Sulfur Cycling Across Aquatic Oxic#Anoxic Interfaces.</title>
        <authorList>
            <person name="Li J."/>
            <person name="Liu P."/>
            <person name="Wang J."/>
            <person name="Roberts A.P."/>
            <person name="Pan Y."/>
        </authorList>
    </citation>
    <scope>NUCLEOTIDE SEQUENCE [LARGE SCALE GENOMIC DNA]</scope>
    <source>
        <strain evidence="1 2">MYR-1_YQ</strain>
    </source>
</reference>